<dbReference type="AlphaFoldDB" id="A0A9P0TEM3"/>
<feature type="region of interest" description="Disordered" evidence="1">
    <location>
        <begin position="1"/>
        <end position="66"/>
    </location>
</feature>
<gene>
    <name evidence="2" type="ORF">PIBRA_LOCUS5775</name>
</gene>
<organism evidence="2 3">
    <name type="scientific">Pieris brassicae</name>
    <name type="common">White butterfly</name>
    <name type="synonym">Large white butterfly</name>
    <dbReference type="NCBI Taxonomy" id="7116"/>
    <lineage>
        <taxon>Eukaryota</taxon>
        <taxon>Metazoa</taxon>
        <taxon>Ecdysozoa</taxon>
        <taxon>Arthropoda</taxon>
        <taxon>Hexapoda</taxon>
        <taxon>Insecta</taxon>
        <taxon>Pterygota</taxon>
        <taxon>Neoptera</taxon>
        <taxon>Endopterygota</taxon>
        <taxon>Lepidoptera</taxon>
        <taxon>Glossata</taxon>
        <taxon>Ditrysia</taxon>
        <taxon>Papilionoidea</taxon>
        <taxon>Pieridae</taxon>
        <taxon>Pierinae</taxon>
        <taxon>Pieris</taxon>
    </lineage>
</organism>
<feature type="compositionally biased region" description="Basic and acidic residues" evidence="1">
    <location>
        <begin position="52"/>
        <end position="66"/>
    </location>
</feature>
<sequence>MKLEHRSPDNAPEDLYVTFADNTHPENFQDEDDEEAESNATPPSIWTSIKCNDADENKGAQIRQEESLRIQDAQRKLFVLQKENPQP</sequence>
<proteinExistence type="predicted"/>
<evidence type="ECO:0000313" key="2">
    <source>
        <dbReference type="EMBL" id="CAH4028984.1"/>
    </source>
</evidence>
<comment type="caution">
    <text evidence="2">The sequence shown here is derived from an EMBL/GenBank/DDBJ whole genome shotgun (WGS) entry which is preliminary data.</text>
</comment>
<feature type="compositionally biased region" description="Polar residues" evidence="1">
    <location>
        <begin position="38"/>
        <end position="50"/>
    </location>
</feature>
<protein>
    <submittedName>
        <fullName evidence="2">Uncharacterized protein</fullName>
    </submittedName>
</protein>
<evidence type="ECO:0000313" key="3">
    <source>
        <dbReference type="Proteomes" id="UP001152562"/>
    </source>
</evidence>
<reference evidence="2" key="1">
    <citation type="submission" date="2022-05" db="EMBL/GenBank/DDBJ databases">
        <authorList>
            <person name="Okamura Y."/>
        </authorList>
    </citation>
    <scope>NUCLEOTIDE SEQUENCE</scope>
</reference>
<feature type="compositionally biased region" description="Acidic residues" evidence="1">
    <location>
        <begin position="28"/>
        <end position="37"/>
    </location>
</feature>
<evidence type="ECO:0000256" key="1">
    <source>
        <dbReference type="SAM" id="MobiDB-lite"/>
    </source>
</evidence>
<dbReference type="EMBL" id="CALOZG010000006">
    <property type="protein sequence ID" value="CAH4028984.1"/>
    <property type="molecule type" value="Genomic_DNA"/>
</dbReference>
<accession>A0A9P0TEM3</accession>
<dbReference type="Proteomes" id="UP001152562">
    <property type="component" value="Unassembled WGS sequence"/>
</dbReference>
<name>A0A9P0TEM3_PIEBR</name>
<keyword evidence="3" id="KW-1185">Reference proteome</keyword>